<dbReference type="GeneID" id="94840251"/>
<evidence type="ECO:0000256" key="1">
    <source>
        <dbReference type="SAM" id="MobiDB-lite"/>
    </source>
</evidence>
<comment type="caution">
    <text evidence="2">The sequence shown here is derived from an EMBL/GenBank/DDBJ whole genome shotgun (WGS) entry which is preliminary data.</text>
</comment>
<keyword evidence="3" id="KW-1185">Reference proteome</keyword>
<proteinExistence type="predicted"/>
<feature type="region of interest" description="Disordered" evidence="1">
    <location>
        <begin position="117"/>
        <end position="142"/>
    </location>
</feature>
<name>A0A1J4K1V4_9EUKA</name>
<protein>
    <submittedName>
        <fullName evidence="2">Uncharacterized protein</fullName>
    </submittedName>
</protein>
<dbReference type="RefSeq" id="XP_068358074.1">
    <property type="nucleotide sequence ID" value="XM_068505547.1"/>
</dbReference>
<organism evidence="2 3">
    <name type="scientific">Tritrichomonas foetus</name>
    <dbReference type="NCBI Taxonomy" id="1144522"/>
    <lineage>
        <taxon>Eukaryota</taxon>
        <taxon>Metamonada</taxon>
        <taxon>Parabasalia</taxon>
        <taxon>Tritrichomonadida</taxon>
        <taxon>Tritrichomonadidae</taxon>
        <taxon>Tritrichomonas</taxon>
    </lineage>
</organism>
<gene>
    <name evidence="2" type="ORF">TRFO_27439</name>
</gene>
<dbReference type="VEuPathDB" id="TrichDB:TRFO_27439"/>
<reference evidence="2" key="1">
    <citation type="submission" date="2016-10" db="EMBL/GenBank/DDBJ databases">
        <authorList>
            <person name="Benchimol M."/>
            <person name="Almeida L.G."/>
            <person name="Vasconcelos A.T."/>
            <person name="Perreira-Neves A."/>
            <person name="Rosa I.A."/>
            <person name="Tasca T."/>
            <person name="Bogo M.R."/>
            <person name="de Souza W."/>
        </authorList>
    </citation>
    <scope>NUCLEOTIDE SEQUENCE [LARGE SCALE GENOMIC DNA]</scope>
    <source>
        <strain evidence="2">K</strain>
    </source>
</reference>
<evidence type="ECO:0000313" key="2">
    <source>
        <dbReference type="EMBL" id="OHT04938.1"/>
    </source>
</evidence>
<accession>A0A1J4K1V4</accession>
<dbReference type="Proteomes" id="UP000179807">
    <property type="component" value="Unassembled WGS sequence"/>
</dbReference>
<sequence>MYQTRYEARKKAISKFKKTKTLKHSDYGKSKSAKAPNIPPDPFQGMLDFKEHLKSALADSIPSLSKARINDVTSAALLCYRQWDSLINSQKKMIEQATMMHKQNYFQTMQMNIQMNGENNYHDDESDNYSEGSYSDFYLESE</sequence>
<dbReference type="AlphaFoldDB" id="A0A1J4K1V4"/>
<evidence type="ECO:0000313" key="3">
    <source>
        <dbReference type="Proteomes" id="UP000179807"/>
    </source>
</evidence>
<dbReference type="EMBL" id="MLAK01000775">
    <property type="protein sequence ID" value="OHT04938.1"/>
    <property type="molecule type" value="Genomic_DNA"/>
</dbReference>